<organism evidence="2 3">
    <name type="scientific">Aspergillus sclerotiicarbonarius (strain CBS 121057 / IBT 28362)</name>
    <dbReference type="NCBI Taxonomy" id="1448318"/>
    <lineage>
        <taxon>Eukaryota</taxon>
        <taxon>Fungi</taxon>
        <taxon>Dikarya</taxon>
        <taxon>Ascomycota</taxon>
        <taxon>Pezizomycotina</taxon>
        <taxon>Eurotiomycetes</taxon>
        <taxon>Eurotiomycetidae</taxon>
        <taxon>Eurotiales</taxon>
        <taxon>Aspergillaceae</taxon>
        <taxon>Aspergillus</taxon>
        <taxon>Aspergillus subgen. Circumdati</taxon>
    </lineage>
</organism>
<feature type="transmembrane region" description="Helical" evidence="1">
    <location>
        <begin position="59"/>
        <end position="76"/>
    </location>
</feature>
<dbReference type="Proteomes" id="UP000248423">
    <property type="component" value="Unassembled WGS sequence"/>
</dbReference>
<keyword evidence="1" id="KW-0812">Transmembrane</keyword>
<keyword evidence="1" id="KW-0472">Membrane</keyword>
<sequence>MSRLPLRAKLLFRSRERHAMLYFSTRPPLRLNKNFTSGNKKDPGYWQYDFSFRTQMQKIVLIGVLALIGSAGPWSWDRDIRHWWNGVPDHGD</sequence>
<dbReference type="AlphaFoldDB" id="A0A319FJ19"/>
<proteinExistence type="predicted"/>
<dbReference type="STRING" id="1448318.A0A319FJ19"/>
<protein>
    <submittedName>
        <fullName evidence="2">Uncharacterized protein</fullName>
    </submittedName>
</protein>
<name>A0A319FJ19_ASPSB</name>
<evidence type="ECO:0000313" key="3">
    <source>
        <dbReference type="Proteomes" id="UP000248423"/>
    </source>
</evidence>
<gene>
    <name evidence="2" type="ORF">BO78DRAFT_396401</name>
</gene>
<keyword evidence="3" id="KW-1185">Reference proteome</keyword>
<evidence type="ECO:0000313" key="2">
    <source>
        <dbReference type="EMBL" id="PYI07543.1"/>
    </source>
</evidence>
<dbReference type="OrthoDB" id="4499048at2759"/>
<evidence type="ECO:0000256" key="1">
    <source>
        <dbReference type="SAM" id="Phobius"/>
    </source>
</evidence>
<reference evidence="2 3" key="1">
    <citation type="submission" date="2018-02" db="EMBL/GenBank/DDBJ databases">
        <title>The genomes of Aspergillus section Nigri reveals drivers in fungal speciation.</title>
        <authorList>
            <consortium name="DOE Joint Genome Institute"/>
            <person name="Vesth T.C."/>
            <person name="Nybo J."/>
            <person name="Theobald S."/>
            <person name="Brandl J."/>
            <person name="Frisvad J.C."/>
            <person name="Nielsen K.F."/>
            <person name="Lyhne E.K."/>
            <person name="Kogle M.E."/>
            <person name="Kuo A."/>
            <person name="Riley R."/>
            <person name="Clum A."/>
            <person name="Nolan M."/>
            <person name="Lipzen A."/>
            <person name="Salamov A."/>
            <person name="Henrissat B."/>
            <person name="Wiebenga A."/>
            <person name="De vries R.P."/>
            <person name="Grigoriev I.V."/>
            <person name="Mortensen U.H."/>
            <person name="Andersen M.R."/>
            <person name="Baker S.E."/>
        </authorList>
    </citation>
    <scope>NUCLEOTIDE SEQUENCE [LARGE SCALE GENOMIC DNA]</scope>
    <source>
        <strain evidence="2 3">CBS 121057</strain>
    </source>
</reference>
<dbReference type="VEuPathDB" id="FungiDB:BO78DRAFT_396401"/>
<keyword evidence="1" id="KW-1133">Transmembrane helix</keyword>
<accession>A0A319FJ19</accession>
<feature type="non-terminal residue" evidence="2">
    <location>
        <position position="92"/>
    </location>
</feature>
<dbReference type="EMBL" id="KZ826341">
    <property type="protein sequence ID" value="PYI07543.1"/>
    <property type="molecule type" value="Genomic_DNA"/>
</dbReference>